<proteinExistence type="predicted"/>
<dbReference type="EMBL" id="CM007383">
    <property type="protein sequence ID" value="ONK74771.1"/>
    <property type="molecule type" value="Genomic_DNA"/>
</dbReference>
<dbReference type="OMA" id="QCTSTVH"/>
<gene>
    <name evidence="7" type="ORF">A4U43_C03F9980</name>
</gene>
<feature type="transmembrane region" description="Helical" evidence="5">
    <location>
        <begin position="12"/>
        <end position="34"/>
    </location>
</feature>
<dbReference type="InterPro" id="IPR044839">
    <property type="entry name" value="NDR1-like"/>
</dbReference>
<dbReference type="Gramene" id="ONK74771">
    <property type="protein sequence ID" value="ONK74771"/>
    <property type="gene ID" value="A4U43_C03F9980"/>
</dbReference>
<protein>
    <recommendedName>
        <fullName evidence="6">Late embryogenesis abundant protein LEA-2 subgroup domain-containing protein</fullName>
    </recommendedName>
</protein>
<dbReference type="Pfam" id="PF03168">
    <property type="entry name" value="LEA_2"/>
    <property type="match status" value="1"/>
</dbReference>
<accession>A0A5P1FDU0</accession>
<dbReference type="OrthoDB" id="1894389at2759"/>
<evidence type="ECO:0000256" key="1">
    <source>
        <dbReference type="ARBA" id="ARBA00004167"/>
    </source>
</evidence>
<feature type="transmembrane region" description="Helical" evidence="5">
    <location>
        <begin position="54"/>
        <end position="72"/>
    </location>
</feature>
<keyword evidence="4 5" id="KW-0472">Membrane</keyword>
<dbReference type="PANTHER" id="PTHR31234:SF65">
    <property type="entry name" value="LATE EMBRYOGENESIS ABUNDANT PROTEIN, LEA_2 SUBGROUP"/>
    <property type="match status" value="1"/>
</dbReference>
<comment type="subcellular location">
    <subcellularLocation>
        <location evidence="1">Membrane</location>
        <topology evidence="1">Single-pass membrane protein</topology>
    </subcellularLocation>
</comment>
<evidence type="ECO:0000256" key="3">
    <source>
        <dbReference type="ARBA" id="ARBA00022989"/>
    </source>
</evidence>
<dbReference type="GO" id="GO:0016020">
    <property type="term" value="C:membrane"/>
    <property type="evidence" value="ECO:0007669"/>
    <property type="project" value="UniProtKB-SubCell"/>
</dbReference>
<dbReference type="InterPro" id="IPR004864">
    <property type="entry name" value="LEA_2"/>
</dbReference>
<dbReference type="Gene3D" id="2.60.40.1820">
    <property type="match status" value="1"/>
</dbReference>
<sequence length="189" mass="20802">MKPSARKCLITCCIVTTTIILLLIVTLVILYFTLLKPKQPEVVATPVNLQHIEFGIFPIITLEVTLGIDVFIKNRNYAGLKYKNTSTTIYYRGNSVGEAPIPAGEIEARSTQNISTLIELEIDKMASNPSFLPDVMTGMLNMTSGSTVEGDAIILKIFKIHATSLVNCDITVFLKNRTNTANCFSTVKI</sequence>
<dbReference type="Proteomes" id="UP000243459">
    <property type="component" value="Chromosome 3"/>
</dbReference>
<evidence type="ECO:0000256" key="4">
    <source>
        <dbReference type="ARBA" id="ARBA00023136"/>
    </source>
</evidence>
<organism evidence="7 8">
    <name type="scientific">Asparagus officinalis</name>
    <name type="common">Garden asparagus</name>
    <dbReference type="NCBI Taxonomy" id="4686"/>
    <lineage>
        <taxon>Eukaryota</taxon>
        <taxon>Viridiplantae</taxon>
        <taxon>Streptophyta</taxon>
        <taxon>Embryophyta</taxon>
        <taxon>Tracheophyta</taxon>
        <taxon>Spermatophyta</taxon>
        <taxon>Magnoliopsida</taxon>
        <taxon>Liliopsida</taxon>
        <taxon>Asparagales</taxon>
        <taxon>Asparagaceae</taxon>
        <taxon>Asparagoideae</taxon>
        <taxon>Asparagus</taxon>
    </lineage>
</organism>
<dbReference type="AlphaFoldDB" id="A0A5P1FDU0"/>
<evidence type="ECO:0000313" key="8">
    <source>
        <dbReference type="Proteomes" id="UP000243459"/>
    </source>
</evidence>
<keyword evidence="3 5" id="KW-1133">Transmembrane helix</keyword>
<name>A0A5P1FDU0_ASPOF</name>
<keyword evidence="8" id="KW-1185">Reference proteome</keyword>
<evidence type="ECO:0000256" key="2">
    <source>
        <dbReference type="ARBA" id="ARBA00022692"/>
    </source>
</evidence>
<evidence type="ECO:0000313" key="7">
    <source>
        <dbReference type="EMBL" id="ONK74771.1"/>
    </source>
</evidence>
<feature type="domain" description="Late embryogenesis abundant protein LEA-2 subgroup" evidence="6">
    <location>
        <begin position="72"/>
        <end position="162"/>
    </location>
</feature>
<dbReference type="PANTHER" id="PTHR31234">
    <property type="entry name" value="LATE EMBRYOGENESIS ABUNDANT (LEA) HYDROXYPROLINE-RICH GLYCOPROTEIN FAMILY"/>
    <property type="match status" value="1"/>
</dbReference>
<reference evidence="8" key="1">
    <citation type="journal article" date="2017" name="Nat. Commun.">
        <title>The asparagus genome sheds light on the origin and evolution of a young Y chromosome.</title>
        <authorList>
            <person name="Harkess A."/>
            <person name="Zhou J."/>
            <person name="Xu C."/>
            <person name="Bowers J.E."/>
            <person name="Van der Hulst R."/>
            <person name="Ayyampalayam S."/>
            <person name="Mercati F."/>
            <person name="Riccardi P."/>
            <person name="McKain M.R."/>
            <person name="Kakrana A."/>
            <person name="Tang H."/>
            <person name="Ray J."/>
            <person name="Groenendijk J."/>
            <person name="Arikit S."/>
            <person name="Mathioni S.M."/>
            <person name="Nakano M."/>
            <person name="Shan H."/>
            <person name="Telgmann-Rauber A."/>
            <person name="Kanno A."/>
            <person name="Yue Z."/>
            <person name="Chen H."/>
            <person name="Li W."/>
            <person name="Chen Y."/>
            <person name="Xu X."/>
            <person name="Zhang Y."/>
            <person name="Luo S."/>
            <person name="Chen H."/>
            <person name="Gao J."/>
            <person name="Mao Z."/>
            <person name="Pires J.C."/>
            <person name="Luo M."/>
            <person name="Kudrna D."/>
            <person name="Wing R.A."/>
            <person name="Meyers B.C."/>
            <person name="Yi K."/>
            <person name="Kong H."/>
            <person name="Lavrijsen P."/>
            <person name="Sunseri F."/>
            <person name="Falavigna A."/>
            <person name="Ye Y."/>
            <person name="Leebens-Mack J.H."/>
            <person name="Chen G."/>
        </authorList>
    </citation>
    <scope>NUCLEOTIDE SEQUENCE [LARGE SCALE GENOMIC DNA]</scope>
    <source>
        <strain evidence="8">cv. DH0086</strain>
    </source>
</reference>
<evidence type="ECO:0000256" key="5">
    <source>
        <dbReference type="SAM" id="Phobius"/>
    </source>
</evidence>
<dbReference type="SUPFAM" id="SSF117070">
    <property type="entry name" value="LEA14-like"/>
    <property type="match status" value="1"/>
</dbReference>
<evidence type="ECO:0000259" key="6">
    <source>
        <dbReference type="Pfam" id="PF03168"/>
    </source>
</evidence>
<dbReference type="GO" id="GO:0098542">
    <property type="term" value="P:defense response to other organism"/>
    <property type="evidence" value="ECO:0007669"/>
    <property type="project" value="InterPro"/>
</dbReference>
<keyword evidence="2 5" id="KW-0812">Transmembrane</keyword>